<accession>A0ACC0BDM0</accession>
<proteinExistence type="predicted"/>
<keyword evidence="2" id="KW-1185">Reference proteome</keyword>
<evidence type="ECO:0000313" key="1">
    <source>
        <dbReference type="EMBL" id="KAI5670727.1"/>
    </source>
</evidence>
<sequence length="246" mass="29482">MYGRDLNEILFVLEKVGMRERSQRQIYKFREMINEVRLNDLGYKGPDYTWFNGREKGAEVWERLDQCFATDAWRERFNQTQVVHDFTSYLDHAPFIEKRREALIKSAWGCWKFCGMHGIKSCMQMVTRSLEEWDKKFFRDLSSKINGMQRRLQQLMDENGEGYMEQTSPNRGAPRSSNLMMKSTWASFWEVRVSLKVKQVLWRACHEILSTKVNLRKRKILDDDSCPRSCRSKEEDGHLFFRCEWV</sequence>
<protein>
    <submittedName>
        <fullName evidence="1">Uncharacterized protein</fullName>
    </submittedName>
</protein>
<evidence type="ECO:0000313" key="2">
    <source>
        <dbReference type="Proteomes" id="UP001060085"/>
    </source>
</evidence>
<comment type="caution">
    <text evidence="1">The sequence shown here is derived from an EMBL/GenBank/DDBJ whole genome shotgun (WGS) entry which is preliminary data.</text>
</comment>
<dbReference type="Proteomes" id="UP001060085">
    <property type="component" value="Linkage Group LG03"/>
</dbReference>
<gene>
    <name evidence="1" type="ORF">M9H77_11091</name>
</gene>
<organism evidence="1 2">
    <name type="scientific">Catharanthus roseus</name>
    <name type="common">Madagascar periwinkle</name>
    <name type="synonym">Vinca rosea</name>
    <dbReference type="NCBI Taxonomy" id="4058"/>
    <lineage>
        <taxon>Eukaryota</taxon>
        <taxon>Viridiplantae</taxon>
        <taxon>Streptophyta</taxon>
        <taxon>Embryophyta</taxon>
        <taxon>Tracheophyta</taxon>
        <taxon>Spermatophyta</taxon>
        <taxon>Magnoliopsida</taxon>
        <taxon>eudicotyledons</taxon>
        <taxon>Gunneridae</taxon>
        <taxon>Pentapetalae</taxon>
        <taxon>asterids</taxon>
        <taxon>lamiids</taxon>
        <taxon>Gentianales</taxon>
        <taxon>Apocynaceae</taxon>
        <taxon>Rauvolfioideae</taxon>
        <taxon>Vinceae</taxon>
        <taxon>Catharanthinae</taxon>
        <taxon>Catharanthus</taxon>
    </lineage>
</organism>
<dbReference type="EMBL" id="CM044703">
    <property type="protein sequence ID" value="KAI5670727.1"/>
    <property type="molecule type" value="Genomic_DNA"/>
</dbReference>
<name>A0ACC0BDM0_CATRO</name>
<reference evidence="2" key="1">
    <citation type="journal article" date="2023" name="Nat. Plants">
        <title>Single-cell RNA sequencing provides a high-resolution roadmap for understanding the multicellular compartmentation of specialized metabolism.</title>
        <authorList>
            <person name="Sun S."/>
            <person name="Shen X."/>
            <person name="Li Y."/>
            <person name="Li Y."/>
            <person name="Wang S."/>
            <person name="Li R."/>
            <person name="Zhang H."/>
            <person name="Shen G."/>
            <person name="Guo B."/>
            <person name="Wei J."/>
            <person name="Xu J."/>
            <person name="St-Pierre B."/>
            <person name="Chen S."/>
            <person name="Sun C."/>
        </authorList>
    </citation>
    <scope>NUCLEOTIDE SEQUENCE [LARGE SCALE GENOMIC DNA]</scope>
</reference>